<dbReference type="GO" id="GO:0015199">
    <property type="term" value="F:amino-acid betaine transmembrane transporter activity"/>
    <property type="evidence" value="ECO:0007669"/>
    <property type="project" value="TreeGrafter"/>
</dbReference>
<dbReference type="Gene3D" id="1.10.3730.20">
    <property type="match status" value="1"/>
</dbReference>
<evidence type="ECO:0000256" key="8">
    <source>
        <dbReference type="RuleBase" id="RU003942"/>
    </source>
</evidence>
<evidence type="ECO:0000256" key="1">
    <source>
        <dbReference type="ARBA" id="ARBA00004651"/>
    </source>
</evidence>
<protein>
    <submittedName>
        <fullName evidence="10">QacE family quaternary ammonium compound efflux SMR transporter</fullName>
    </submittedName>
</protein>
<dbReference type="InterPro" id="IPR045324">
    <property type="entry name" value="Small_multidrug_res"/>
</dbReference>
<evidence type="ECO:0000256" key="6">
    <source>
        <dbReference type="ARBA" id="ARBA00023136"/>
    </source>
</evidence>
<evidence type="ECO:0000256" key="9">
    <source>
        <dbReference type="SAM" id="Phobius"/>
    </source>
</evidence>
<keyword evidence="6 9" id="KW-0472">Membrane</keyword>
<dbReference type="RefSeq" id="WP_126673420.1">
    <property type="nucleotide sequence ID" value="NZ_RYZR01000005.1"/>
</dbReference>
<evidence type="ECO:0000256" key="7">
    <source>
        <dbReference type="ARBA" id="ARBA00038032"/>
    </source>
</evidence>
<dbReference type="FunFam" id="1.10.3730.20:FF:000001">
    <property type="entry name" value="Quaternary ammonium compound resistance transporter SugE"/>
    <property type="match status" value="1"/>
</dbReference>
<evidence type="ECO:0000256" key="2">
    <source>
        <dbReference type="ARBA" id="ARBA00022448"/>
    </source>
</evidence>
<dbReference type="EMBL" id="RYZR01000005">
    <property type="protein sequence ID" value="RUL64141.1"/>
    <property type="molecule type" value="Genomic_DNA"/>
</dbReference>
<keyword evidence="4 8" id="KW-0812">Transmembrane</keyword>
<keyword evidence="11" id="KW-1185">Reference proteome</keyword>
<feature type="transmembrane region" description="Helical" evidence="9">
    <location>
        <begin position="30"/>
        <end position="51"/>
    </location>
</feature>
<evidence type="ECO:0000313" key="11">
    <source>
        <dbReference type="Proteomes" id="UP000267077"/>
    </source>
</evidence>
<dbReference type="Pfam" id="PF00893">
    <property type="entry name" value="Multi_Drug_Res"/>
    <property type="match status" value="1"/>
</dbReference>
<dbReference type="InterPro" id="IPR037185">
    <property type="entry name" value="EmrE-like"/>
</dbReference>
<dbReference type="AlphaFoldDB" id="A0A432LT49"/>
<organism evidence="10 11">
    <name type="scientific">Dyella dinghuensis</name>
    <dbReference type="NCBI Taxonomy" id="1920169"/>
    <lineage>
        <taxon>Bacteria</taxon>
        <taxon>Pseudomonadati</taxon>
        <taxon>Pseudomonadota</taxon>
        <taxon>Gammaproteobacteria</taxon>
        <taxon>Lysobacterales</taxon>
        <taxon>Rhodanobacteraceae</taxon>
        <taxon>Dyella</taxon>
    </lineage>
</organism>
<accession>A0A432LT49</accession>
<dbReference type="GO" id="GO:0015220">
    <property type="term" value="F:choline transmembrane transporter activity"/>
    <property type="evidence" value="ECO:0007669"/>
    <property type="project" value="TreeGrafter"/>
</dbReference>
<feature type="transmembrane region" description="Helical" evidence="9">
    <location>
        <begin position="58"/>
        <end position="79"/>
    </location>
</feature>
<evidence type="ECO:0000313" key="10">
    <source>
        <dbReference type="EMBL" id="RUL64141.1"/>
    </source>
</evidence>
<comment type="subcellular location">
    <subcellularLocation>
        <location evidence="1 8">Cell membrane</location>
        <topology evidence="1 8">Multi-pass membrane protein</topology>
    </subcellularLocation>
</comment>
<evidence type="ECO:0000256" key="5">
    <source>
        <dbReference type="ARBA" id="ARBA00022989"/>
    </source>
</evidence>
<reference evidence="10 11" key="1">
    <citation type="submission" date="2018-12" db="EMBL/GenBank/DDBJ databases">
        <title>Dyella dinghuensis sp. nov. DHOA06 and Dyella choica sp. nov. 4M-K27, isolated from forest soil.</title>
        <authorList>
            <person name="Qiu L.-H."/>
            <person name="Gao Z.-H."/>
        </authorList>
    </citation>
    <scope>NUCLEOTIDE SEQUENCE [LARGE SCALE GENOMIC DNA]</scope>
    <source>
        <strain evidence="10 11">DHOA06</strain>
    </source>
</reference>
<keyword evidence="2" id="KW-0813">Transport</keyword>
<dbReference type="SUPFAM" id="SSF103481">
    <property type="entry name" value="Multidrug resistance efflux transporter EmrE"/>
    <property type="match status" value="1"/>
</dbReference>
<keyword evidence="5 9" id="KW-1133">Transmembrane helix</keyword>
<dbReference type="InterPro" id="IPR000390">
    <property type="entry name" value="Small_drug/metabolite_transptr"/>
</dbReference>
<name>A0A432LT49_9GAMM</name>
<comment type="similarity">
    <text evidence="7 8">Belongs to the drug/metabolite transporter (DMT) superfamily. Small multidrug resistance (SMR) (TC 2.A.7.1) family.</text>
</comment>
<dbReference type="Proteomes" id="UP000267077">
    <property type="component" value="Unassembled WGS sequence"/>
</dbReference>
<feature type="transmembrane region" description="Helical" evidence="9">
    <location>
        <begin position="85"/>
        <end position="104"/>
    </location>
</feature>
<gene>
    <name evidence="10" type="ORF">EKH79_08785</name>
</gene>
<evidence type="ECO:0000256" key="4">
    <source>
        <dbReference type="ARBA" id="ARBA00022692"/>
    </source>
</evidence>
<dbReference type="GO" id="GO:1990961">
    <property type="term" value="P:xenobiotic detoxification by transmembrane export across the plasma membrane"/>
    <property type="evidence" value="ECO:0007669"/>
    <property type="project" value="UniProtKB-ARBA"/>
</dbReference>
<dbReference type="PANTHER" id="PTHR30561">
    <property type="entry name" value="SMR FAMILY PROTON-DEPENDENT DRUG EFFLUX TRANSPORTER SUGE"/>
    <property type="match status" value="1"/>
</dbReference>
<comment type="caution">
    <text evidence="10">The sequence shown here is derived from an EMBL/GenBank/DDBJ whole genome shotgun (WGS) entry which is preliminary data.</text>
</comment>
<keyword evidence="3" id="KW-1003">Cell membrane</keyword>
<dbReference type="OrthoDB" id="9808638at2"/>
<proteinExistence type="inferred from homology"/>
<sequence length="111" mass="11459">MNAWLSLGLAIGAEVIATSALKAADGFTHLWPSVIVVAGYAMAFYCLSLTLRQIPLGIAYAVWSGAGTALIALIGVVIYRQKLDLAAVFGIALIVAGVLVLNLFSKSGAHG</sequence>
<evidence type="ECO:0000256" key="3">
    <source>
        <dbReference type="ARBA" id="ARBA00022475"/>
    </source>
</evidence>
<dbReference type="GO" id="GO:0015297">
    <property type="term" value="F:antiporter activity"/>
    <property type="evidence" value="ECO:0007669"/>
    <property type="project" value="TreeGrafter"/>
</dbReference>
<dbReference type="GO" id="GO:0005886">
    <property type="term" value="C:plasma membrane"/>
    <property type="evidence" value="ECO:0007669"/>
    <property type="project" value="UniProtKB-SubCell"/>
</dbReference>
<dbReference type="PANTHER" id="PTHR30561:SF1">
    <property type="entry name" value="MULTIDRUG TRANSPORTER EMRE"/>
    <property type="match status" value="1"/>
</dbReference>
<dbReference type="GO" id="GO:0031460">
    <property type="term" value="P:glycine betaine transport"/>
    <property type="evidence" value="ECO:0007669"/>
    <property type="project" value="TreeGrafter"/>
</dbReference>